<evidence type="ECO:0000256" key="1">
    <source>
        <dbReference type="SAM" id="SignalP"/>
    </source>
</evidence>
<protein>
    <submittedName>
        <fullName evidence="3">Uncharacterized protein LOC100209363</fullName>
    </submittedName>
</protein>
<proteinExistence type="predicted"/>
<keyword evidence="2" id="KW-1185">Reference proteome</keyword>
<gene>
    <name evidence="3" type="primary">LOC100209363</name>
</gene>
<organism evidence="2 3">
    <name type="scientific">Hydra vulgaris</name>
    <name type="common">Hydra</name>
    <name type="synonym">Hydra attenuata</name>
    <dbReference type="NCBI Taxonomy" id="6087"/>
    <lineage>
        <taxon>Eukaryota</taxon>
        <taxon>Metazoa</taxon>
        <taxon>Cnidaria</taxon>
        <taxon>Hydrozoa</taxon>
        <taxon>Hydroidolina</taxon>
        <taxon>Anthoathecata</taxon>
        <taxon>Aplanulata</taxon>
        <taxon>Hydridae</taxon>
        <taxon>Hydra</taxon>
    </lineage>
</organism>
<reference evidence="2" key="1">
    <citation type="submission" date="2025-05" db="UniProtKB">
        <authorList>
            <consortium name="RefSeq"/>
        </authorList>
    </citation>
    <scope>NUCLEOTIDE SEQUENCE [LARGE SCALE GENOMIC DNA]</scope>
</reference>
<dbReference type="RefSeq" id="XP_065647804.1">
    <property type="nucleotide sequence ID" value="XM_065791732.1"/>
</dbReference>
<evidence type="ECO:0000313" key="2">
    <source>
        <dbReference type="Proteomes" id="UP001652625"/>
    </source>
</evidence>
<accession>A0ABM4BFQ3</accession>
<dbReference type="Proteomes" id="UP001652625">
    <property type="component" value="Chromosome 02"/>
</dbReference>
<feature type="chain" id="PRO_5046457017" evidence="1">
    <location>
        <begin position="17"/>
        <end position="338"/>
    </location>
</feature>
<keyword evidence="1" id="KW-0732">Signal</keyword>
<dbReference type="GeneID" id="100209363"/>
<evidence type="ECO:0000313" key="3">
    <source>
        <dbReference type="RefSeq" id="XP_065647804.1"/>
    </source>
</evidence>
<feature type="signal peptide" evidence="1">
    <location>
        <begin position="1"/>
        <end position="16"/>
    </location>
</feature>
<name>A0ABM4BFQ3_HYDVU</name>
<sequence>MIKLCFFICFWYTISCKELTLKTIFFESEDAILSKNITKNEEILEKYFLTDNKSQSVWTVAQATAKELFKVDYFIDDLSVMEQDIHKIGRQFLNCKEYKNEQKISDCFSVVADTLRDATRDFTWSYDPTIFKWDRIKYGTMFLTLAVFEAHISLVAKQAPLAKKYEFGKRYGFIFDRFNSLMFDFENALNAWRLDQVTPVKICEVHSVMWKEFEGTCETRWRRSADEDEKGISSGMGSSYDVESLIDEKVEKLGSNLFHKKKYKATVYDSVSDHQVFQEEIILDTGSRGIGIHDVFQRAKDARWKYIDTIKNDMPRYNEDVVHAVRNIIESMVRYFKH</sequence>
<reference evidence="3" key="2">
    <citation type="submission" date="2025-08" db="UniProtKB">
        <authorList>
            <consortium name="RefSeq"/>
        </authorList>
    </citation>
    <scope>IDENTIFICATION</scope>
</reference>